<evidence type="ECO:0000313" key="6">
    <source>
        <dbReference type="Proteomes" id="UP000184268"/>
    </source>
</evidence>
<evidence type="ECO:0000256" key="2">
    <source>
        <dbReference type="ARBA" id="ARBA00023125"/>
    </source>
</evidence>
<dbReference type="InterPro" id="IPR018060">
    <property type="entry name" value="HTH_AraC"/>
</dbReference>
<dbReference type="SUPFAM" id="SSF53822">
    <property type="entry name" value="Periplasmic binding protein-like I"/>
    <property type="match status" value="1"/>
</dbReference>
<dbReference type="EMBL" id="FQXG01000001">
    <property type="protein sequence ID" value="SHG87531.1"/>
    <property type="molecule type" value="Genomic_DNA"/>
</dbReference>
<keyword evidence="2" id="KW-0238">DNA-binding</keyword>
<dbReference type="InterPro" id="IPR054031">
    <property type="entry name" value="XylR_PBP1"/>
</dbReference>
<proteinExistence type="predicted"/>
<accession>A0A1M5NDE4</accession>
<dbReference type="Gene3D" id="1.10.10.60">
    <property type="entry name" value="Homeodomain-like"/>
    <property type="match status" value="1"/>
</dbReference>
<dbReference type="SUPFAM" id="SSF46689">
    <property type="entry name" value="Homeodomain-like"/>
    <property type="match status" value="2"/>
</dbReference>
<dbReference type="RefSeq" id="WP_067654613.1">
    <property type="nucleotide sequence ID" value="NZ_FQXG01000001.1"/>
</dbReference>
<evidence type="ECO:0000313" key="5">
    <source>
        <dbReference type="EMBL" id="SHG87531.1"/>
    </source>
</evidence>
<feature type="domain" description="HTH araC/xylS-type" evidence="4">
    <location>
        <begin position="288"/>
        <end position="386"/>
    </location>
</feature>
<dbReference type="OrthoDB" id="8766450at2"/>
<sequence length="391" mass="44210">MPKQDFSISLLVNANKTFDRQLIQGIGDYLRLAQCSWDLYIEEDFRCRLNNVHAWAVDGIIADMDDPEIARSLAGVTIPVVGFGGSYHDPAQYPEQPYVASDNVAVVEAAYQHLKAKGLQYFAFYGLPPAERCRWAHERELAFVERVRSEGFSCTVFRGEPTAGDRWHYSQNRLADWLQNLPRGTGVLAVTDARARHLLQLCERLNLLVPEQIAIIGIDDEEMVQSLVRTPLSSVRQGCQQMGYLAARMLHRQMQGLPLAKDHPLVGPDAVLERASSDYQPLSDPYVMQALHYIRHHACKGVKSEQVCDFVGISRSNLERRFKAVCGHSIHFALHHTRLERAKSLLDEGKLATAEIARLSGYPSVQYLYNVFKKDLGMTPKDYREQQSQVA</sequence>
<dbReference type="GO" id="GO:0000976">
    <property type="term" value="F:transcription cis-regulatory region binding"/>
    <property type="evidence" value="ECO:0007669"/>
    <property type="project" value="TreeGrafter"/>
</dbReference>
<dbReference type="GO" id="GO:0003700">
    <property type="term" value="F:DNA-binding transcription factor activity"/>
    <property type="evidence" value="ECO:0007669"/>
    <property type="project" value="InterPro"/>
</dbReference>
<dbReference type="AlphaFoldDB" id="A0A1M5NDE4"/>
<dbReference type="InterPro" id="IPR009057">
    <property type="entry name" value="Homeodomain-like_sf"/>
</dbReference>
<gene>
    <name evidence="5" type="ORF">SAMN02745129_1005</name>
</gene>
<dbReference type="PANTHER" id="PTHR30146:SF24">
    <property type="entry name" value="XYLOSE OPERON REGULATORY PROTEIN"/>
    <property type="match status" value="1"/>
</dbReference>
<name>A0A1M5NDE4_9GAMM</name>
<evidence type="ECO:0000256" key="1">
    <source>
        <dbReference type="ARBA" id="ARBA00023015"/>
    </source>
</evidence>
<dbReference type="PROSITE" id="PS01124">
    <property type="entry name" value="HTH_ARAC_FAMILY_2"/>
    <property type="match status" value="1"/>
</dbReference>
<evidence type="ECO:0000259" key="4">
    <source>
        <dbReference type="PROSITE" id="PS01124"/>
    </source>
</evidence>
<dbReference type="STRING" id="299255.SAMN02745129_1005"/>
<organism evidence="5 6">
    <name type="scientific">Ferrimonas marina</name>
    <dbReference type="NCBI Taxonomy" id="299255"/>
    <lineage>
        <taxon>Bacteria</taxon>
        <taxon>Pseudomonadati</taxon>
        <taxon>Pseudomonadota</taxon>
        <taxon>Gammaproteobacteria</taxon>
        <taxon>Alteromonadales</taxon>
        <taxon>Ferrimonadaceae</taxon>
        <taxon>Ferrimonas</taxon>
    </lineage>
</organism>
<keyword evidence="1" id="KW-0805">Transcription regulation</keyword>
<dbReference type="Proteomes" id="UP000184268">
    <property type="component" value="Unassembled WGS sequence"/>
</dbReference>
<dbReference type="InterPro" id="IPR028082">
    <property type="entry name" value="Peripla_BP_I"/>
</dbReference>
<reference evidence="5 6" key="1">
    <citation type="submission" date="2016-11" db="EMBL/GenBank/DDBJ databases">
        <authorList>
            <person name="Jaros S."/>
            <person name="Januszkiewicz K."/>
            <person name="Wedrychowicz H."/>
        </authorList>
    </citation>
    <scope>NUCLEOTIDE SEQUENCE [LARGE SCALE GENOMIC DNA]</scope>
    <source>
        <strain evidence="5 6">DSM 16917</strain>
    </source>
</reference>
<dbReference type="Pfam" id="PF13377">
    <property type="entry name" value="Peripla_BP_3"/>
    <property type="match status" value="1"/>
</dbReference>
<dbReference type="InterPro" id="IPR046335">
    <property type="entry name" value="LacI/GalR-like_sensor"/>
</dbReference>
<dbReference type="CDD" id="cd01543">
    <property type="entry name" value="PBP1_XylR"/>
    <property type="match status" value="1"/>
</dbReference>
<dbReference type="SMART" id="SM00342">
    <property type="entry name" value="HTH_ARAC"/>
    <property type="match status" value="1"/>
</dbReference>
<protein>
    <submittedName>
        <fullName evidence="5">LacI family transcriptional regulator</fullName>
    </submittedName>
</protein>
<keyword evidence="3" id="KW-0804">Transcription</keyword>
<dbReference type="PANTHER" id="PTHR30146">
    <property type="entry name" value="LACI-RELATED TRANSCRIPTIONAL REPRESSOR"/>
    <property type="match status" value="1"/>
</dbReference>
<dbReference type="Pfam" id="PF12833">
    <property type="entry name" value="HTH_18"/>
    <property type="match status" value="1"/>
</dbReference>
<evidence type="ECO:0000256" key="3">
    <source>
        <dbReference type="ARBA" id="ARBA00023163"/>
    </source>
</evidence>
<dbReference type="Pfam" id="PF22177">
    <property type="entry name" value="PBP1_XylR"/>
    <property type="match status" value="1"/>
</dbReference>
<keyword evidence="6" id="KW-1185">Reference proteome</keyword>
<dbReference type="Gene3D" id="3.40.50.2300">
    <property type="match status" value="2"/>
</dbReference>